<proteinExistence type="predicted"/>
<reference evidence="1" key="2">
    <citation type="journal article" date="2015" name="Fish Shellfish Immunol.">
        <title>Early steps in the European eel (Anguilla anguilla)-Vibrio vulnificus interaction in the gills: Role of the RtxA13 toxin.</title>
        <authorList>
            <person name="Callol A."/>
            <person name="Pajuelo D."/>
            <person name="Ebbesson L."/>
            <person name="Teles M."/>
            <person name="MacKenzie S."/>
            <person name="Amaro C."/>
        </authorList>
    </citation>
    <scope>NUCLEOTIDE SEQUENCE</scope>
</reference>
<dbReference type="EMBL" id="GBXM01024744">
    <property type="protein sequence ID" value="JAH83833.1"/>
    <property type="molecule type" value="Transcribed_RNA"/>
</dbReference>
<dbReference type="AlphaFoldDB" id="A0A0E9W2X6"/>
<evidence type="ECO:0000313" key="1">
    <source>
        <dbReference type="EMBL" id="JAH83833.1"/>
    </source>
</evidence>
<sequence>MIYDSLLASLCTKYWGYIYFLTC</sequence>
<accession>A0A0E9W2X6</accession>
<name>A0A0E9W2X6_ANGAN</name>
<organism evidence="1">
    <name type="scientific">Anguilla anguilla</name>
    <name type="common">European freshwater eel</name>
    <name type="synonym">Muraena anguilla</name>
    <dbReference type="NCBI Taxonomy" id="7936"/>
    <lineage>
        <taxon>Eukaryota</taxon>
        <taxon>Metazoa</taxon>
        <taxon>Chordata</taxon>
        <taxon>Craniata</taxon>
        <taxon>Vertebrata</taxon>
        <taxon>Euteleostomi</taxon>
        <taxon>Actinopterygii</taxon>
        <taxon>Neopterygii</taxon>
        <taxon>Teleostei</taxon>
        <taxon>Anguilliformes</taxon>
        <taxon>Anguillidae</taxon>
        <taxon>Anguilla</taxon>
    </lineage>
</organism>
<reference evidence="1" key="1">
    <citation type="submission" date="2014-11" db="EMBL/GenBank/DDBJ databases">
        <authorList>
            <person name="Amaro Gonzalez C."/>
        </authorList>
    </citation>
    <scope>NUCLEOTIDE SEQUENCE</scope>
</reference>
<protein>
    <submittedName>
        <fullName evidence="1">Uncharacterized protein</fullName>
    </submittedName>
</protein>